<comment type="caution">
    <text evidence="1">The sequence shown here is derived from an EMBL/GenBank/DDBJ whole genome shotgun (WGS) entry which is preliminary data.</text>
</comment>
<gene>
    <name evidence="1" type="ORF">CJN711_LOCUS22485</name>
</gene>
<dbReference type="EMBL" id="CAJNOV010010543">
    <property type="protein sequence ID" value="CAF1410699.1"/>
    <property type="molecule type" value="Genomic_DNA"/>
</dbReference>
<evidence type="ECO:0000313" key="2">
    <source>
        <dbReference type="Proteomes" id="UP000663855"/>
    </source>
</evidence>
<reference evidence="1" key="1">
    <citation type="submission" date="2021-02" db="EMBL/GenBank/DDBJ databases">
        <authorList>
            <person name="Nowell W R."/>
        </authorList>
    </citation>
    <scope>NUCLEOTIDE SEQUENCE</scope>
</reference>
<dbReference type="Proteomes" id="UP000663855">
    <property type="component" value="Unassembled WGS sequence"/>
</dbReference>
<accession>A0A815LUS2</accession>
<protein>
    <submittedName>
        <fullName evidence="1">Uncharacterized protein</fullName>
    </submittedName>
</protein>
<dbReference type="AlphaFoldDB" id="A0A815LUS2"/>
<name>A0A815LUS2_9BILA</name>
<proteinExistence type="predicted"/>
<evidence type="ECO:0000313" key="1">
    <source>
        <dbReference type="EMBL" id="CAF1410699.1"/>
    </source>
</evidence>
<organism evidence="1 2">
    <name type="scientific">Rotaria magnacalcarata</name>
    <dbReference type="NCBI Taxonomy" id="392030"/>
    <lineage>
        <taxon>Eukaryota</taxon>
        <taxon>Metazoa</taxon>
        <taxon>Spiralia</taxon>
        <taxon>Gnathifera</taxon>
        <taxon>Rotifera</taxon>
        <taxon>Eurotatoria</taxon>
        <taxon>Bdelloidea</taxon>
        <taxon>Philodinida</taxon>
        <taxon>Philodinidae</taxon>
        <taxon>Rotaria</taxon>
    </lineage>
</organism>
<sequence length="189" mass="20991">MFASIITTTLFFSTISVTISLRSLFINQQTSFSERRSLITFDDITNTTDTPGVPVPNNYGGLNWENVLVLNGLNFSNPGTGYRTGVVSPPYLAFNGYGSPMTIESATASKLFTAHSFYSCAVWYDNITLAMTGSRSGTILFKKTVSLFIQNRTLVELNWPGIDNIHLTSICYWCCDAKHFTMDNLVVTF</sequence>